<dbReference type="GeneID" id="85455264"/>
<keyword evidence="1" id="KW-1133">Transmembrane helix</keyword>
<organism evidence="3 4">
    <name type="scientific">Colletotrichum godetiae</name>
    <dbReference type="NCBI Taxonomy" id="1209918"/>
    <lineage>
        <taxon>Eukaryota</taxon>
        <taxon>Fungi</taxon>
        <taxon>Dikarya</taxon>
        <taxon>Ascomycota</taxon>
        <taxon>Pezizomycotina</taxon>
        <taxon>Sordariomycetes</taxon>
        <taxon>Hypocreomycetidae</taxon>
        <taxon>Glomerellales</taxon>
        <taxon>Glomerellaceae</taxon>
        <taxon>Colletotrichum</taxon>
        <taxon>Colletotrichum acutatum species complex</taxon>
    </lineage>
</organism>
<evidence type="ECO:0000256" key="1">
    <source>
        <dbReference type="SAM" id="Phobius"/>
    </source>
</evidence>
<dbReference type="InterPro" id="IPR053858">
    <property type="entry name" value="Arb2_dom"/>
</dbReference>
<feature type="transmembrane region" description="Helical" evidence="1">
    <location>
        <begin position="12"/>
        <end position="34"/>
    </location>
</feature>
<dbReference type="AlphaFoldDB" id="A0AAJ0B1W9"/>
<name>A0AAJ0B1W9_9PEZI</name>
<dbReference type="RefSeq" id="XP_060436846.1">
    <property type="nucleotide sequence ID" value="XM_060570738.1"/>
</dbReference>
<dbReference type="Pfam" id="PF22749">
    <property type="entry name" value="Arb2"/>
    <property type="match status" value="1"/>
</dbReference>
<feature type="domain" description="Arb2" evidence="2">
    <location>
        <begin position="116"/>
        <end position="150"/>
    </location>
</feature>
<keyword evidence="4" id="KW-1185">Reference proteome</keyword>
<accession>A0AAJ0B1W9</accession>
<evidence type="ECO:0000259" key="2">
    <source>
        <dbReference type="Pfam" id="PF22749"/>
    </source>
</evidence>
<sequence>MYLGCRAKAGTLASAIAFSIFYWRPWIWFLSLSLESFLSHPFDSFLTFSSLSTPLLPAHPTHAISRQISISSKRQHTALLSHISSSNPTPDFPSSIPPAAIMFRRRWDGLPKDPIFSSNLKDLGYFINDQDEIRNIKEPNYYFKYYLTKN</sequence>
<reference evidence="3" key="1">
    <citation type="submission" date="2021-06" db="EMBL/GenBank/DDBJ databases">
        <title>Comparative genomics, transcriptomics and evolutionary studies reveal genomic signatures of adaptation to plant cell wall in hemibiotrophic fungi.</title>
        <authorList>
            <consortium name="DOE Joint Genome Institute"/>
            <person name="Baroncelli R."/>
            <person name="Diaz J.F."/>
            <person name="Benocci T."/>
            <person name="Peng M."/>
            <person name="Battaglia E."/>
            <person name="Haridas S."/>
            <person name="Andreopoulos W."/>
            <person name="Labutti K."/>
            <person name="Pangilinan J."/>
            <person name="Floch G.L."/>
            <person name="Makela M.R."/>
            <person name="Henrissat B."/>
            <person name="Grigoriev I.V."/>
            <person name="Crouch J.A."/>
            <person name="De Vries R.P."/>
            <person name="Sukno S.A."/>
            <person name="Thon M.R."/>
        </authorList>
    </citation>
    <scope>NUCLEOTIDE SEQUENCE</scope>
    <source>
        <strain evidence="3">CBS 193.32</strain>
    </source>
</reference>
<keyword evidence="1" id="KW-0472">Membrane</keyword>
<evidence type="ECO:0000313" key="3">
    <source>
        <dbReference type="EMBL" id="KAK1701091.1"/>
    </source>
</evidence>
<proteinExistence type="predicted"/>
<gene>
    <name evidence="3" type="ORF">BDP55DRAFT_569671</name>
</gene>
<feature type="non-terminal residue" evidence="3">
    <location>
        <position position="150"/>
    </location>
</feature>
<dbReference type="EMBL" id="JAHMHR010000001">
    <property type="protein sequence ID" value="KAK1701091.1"/>
    <property type="molecule type" value="Genomic_DNA"/>
</dbReference>
<dbReference type="Proteomes" id="UP001224890">
    <property type="component" value="Unassembled WGS sequence"/>
</dbReference>
<comment type="caution">
    <text evidence="3">The sequence shown here is derived from an EMBL/GenBank/DDBJ whole genome shotgun (WGS) entry which is preliminary data.</text>
</comment>
<keyword evidence="1" id="KW-0812">Transmembrane</keyword>
<evidence type="ECO:0000313" key="4">
    <source>
        <dbReference type="Proteomes" id="UP001224890"/>
    </source>
</evidence>
<protein>
    <recommendedName>
        <fullName evidence="2">Arb2 domain-containing protein</fullName>
    </recommendedName>
</protein>